<keyword evidence="3" id="KW-1185">Reference proteome</keyword>
<dbReference type="Proteomes" id="UP000264006">
    <property type="component" value="Chromosome"/>
</dbReference>
<dbReference type="PANTHER" id="PTHR47708">
    <property type="match status" value="1"/>
</dbReference>
<dbReference type="AlphaFoldDB" id="A0A346XVT4"/>
<accession>A0A346XVT4</accession>
<gene>
    <name evidence="2" type="ORF">DVS28_a1639</name>
</gene>
<evidence type="ECO:0000313" key="2">
    <source>
        <dbReference type="EMBL" id="AXV06331.1"/>
    </source>
</evidence>
<evidence type="ECO:0000313" key="3">
    <source>
        <dbReference type="Proteomes" id="UP000264006"/>
    </source>
</evidence>
<sequence>MRPRPDGAVRVAGGQGFYGDDPSGVTDLLTEQPDYVCLEALAELTLAILAKDRQRDEALGYTRDLPLYLMHLLPAVLAGGTKVITNAGGINPLGALKLLQASAEQFGLSGLKVAVVLGDDILGQPELLPQDFPPPADLQFANAYLGVAGIVEGLQQGADVVITGRVADAALFLAPLVHEHGWALDTPDGPPMSQADWDRLAAGTVVGHLLECSGQSTGGNNAGEWWTTPDPWRYAFPLADVTADGTAHVFTPEVAGGRCDFDTVRQQLLYEVGDPTSYLTPDVVVDMTSVRLTDLGEDRVRVDEVVGRAATGSYKVVGASRNGYAADASFAFGWPDAPAKARSAARIARKRIAEAGIDLLDWHVELFGVDALHGPAAPADPDPAEVVLRLAWKTADADAAMRAARQIIPMALSAPMPGLTPANRARPKPSSLLRIHTGLVDAAAVESGRRVVLETL</sequence>
<dbReference type="EMBL" id="CP031165">
    <property type="protein sequence ID" value="AXV06331.1"/>
    <property type="molecule type" value="Genomic_DNA"/>
</dbReference>
<dbReference type="InterPro" id="IPR010839">
    <property type="entry name" value="AtuA_N"/>
</dbReference>
<dbReference type="KEGG" id="euz:DVS28_a1639"/>
<name>A0A346XVT4_9ACTN</name>
<organism evidence="2 3">
    <name type="scientific">Euzebya pacifica</name>
    <dbReference type="NCBI Taxonomy" id="1608957"/>
    <lineage>
        <taxon>Bacteria</taxon>
        <taxon>Bacillati</taxon>
        <taxon>Actinomycetota</taxon>
        <taxon>Nitriliruptoria</taxon>
        <taxon>Euzebyales</taxon>
    </lineage>
</organism>
<dbReference type="RefSeq" id="WP_164710157.1">
    <property type="nucleotide sequence ID" value="NZ_CP031165.1"/>
</dbReference>
<dbReference type="Pfam" id="PF07287">
    <property type="entry name" value="AtuA"/>
    <property type="match status" value="1"/>
</dbReference>
<reference evidence="2 3" key="1">
    <citation type="submission" date="2018-09" db="EMBL/GenBank/DDBJ databases">
        <title>Complete genome sequence of Euzebya sp. DY32-46 isolated from seawater of Pacific Ocean.</title>
        <authorList>
            <person name="Xu L."/>
            <person name="Wu Y.-H."/>
            <person name="Xu X.-W."/>
        </authorList>
    </citation>
    <scope>NUCLEOTIDE SEQUENCE [LARGE SCALE GENOMIC DNA]</scope>
    <source>
        <strain evidence="2 3">DY32-46</strain>
    </source>
</reference>
<feature type="domain" description="Acyclic terpene utilisation N-terminal" evidence="1">
    <location>
        <begin position="9"/>
        <end position="446"/>
    </location>
</feature>
<evidence type="ECO:0000259" key="1">
    <source>
        <dbReference type="Pfam" id="PF07287"/>
    </source>
</evidence>
<proteinExistence type="predicted"/>
<protein>
    <recommendedName>
        <fullName evidence="1">Acyclic terpene utilisation N-terminal domain-containing protein</fullName>
    </recommendedName>
</protein>
<dbReference type="PANTHER" id="PTHR47708:SF2">
    <property type="entry name" value="SI:CH73-132F6.5"/>
    <property type="match status" value="1"/>
</dbReference>